<dbReference type="InterPro" id="IPR001242">
    <property type="entry name" value="Condensation_dom"/>
</dbReference>
<dbReference type="AlphaFoldDB" id="A0A0V8JIM1"/>
<dbReference type="Pfam" id="PF00668">
    <property type="entry name" value="Condensation"/>
    <property type="match status" value="1"/>
</dbReference>
<organism evidence="2 3">
    <name type="scientific">Priestia veravalensis</name>
    <dbReference type="NCBI Taxonomy" id="1414648"/>
    <lineage>
        <taxon>Bacteria</taxon>
        <taxon>Bacillati</taxon>
        <taxon>Bacillota</taxon>
        <taxon>Bacilli</taxon>
        <taxon>Bacillales</taxon>
        <taxon>Bacillaceae</taxon>
        <taxon>Priestia</taxon>
    </lineage>
</organism>
<dbReference type="Proteomes" id="UP000053681">
    <property type="component" value="Unassembled WGS sequence"/>
</dbReference>
<name>A0A0V8JIM1_9BACI</name>
<proteinExistence type="predicted"/>
<feature type="domain" description="Condensation" evidence="1">
    <location>
        <begin position="41"/>
        <end position="472"/>
    </location>
</feature>
<protein>
    <recommendedName>
        <fullName evidence="1">Condensation domain-containing protein</fullName>
    </recommendedName>
</protein>
<dbReference type="InterPro" id="IPR023213">
    <property type="entry name" value="CAT-like_dom_sf"/>
</dbReference>
<dbReference type="EMBL" id="LNQP01000063">
    <property type="protein sequence ID" value="KSU86847.1"/>
    <property type="molecule type" value="Genomic_DNA"/>
</dbReference>
<sequence>MNEQLTQRIGKLSKQQQELLALLLNNQSNEITERPSKNTLISASSSQKRLWRMYKDNPNSAITNMSVALRLKGVLQVNALVEAIKYLVNRHEVLKVSFKEEGEEVLQVIKDITHYKISILEQADNAFEREEQILDYIEREIKTPFNLEKDFLLRPSLIKLRENEHILVLVMHHSVFDGWSGGVFFNELSEVYKSLAANREPKLPPLAIQYDDYSYWERQYLTSKESNEEYNFWKETLGNEYFNYLLETETEKEFSVDFEVININNADSLKLKKLSNQKQISLFMTLFSLYSLSLSKYFGKDKFIIGTPVAGRIKDEIENLVGMFVNTILLNVSINNGDSIDEVIEKTKNTVSKALDHQTFPIEDLLEKLSPNSGQAKRSPIFQTVFALQNAPSGNIDFGDIEVSLVKLKDAPPLHQLLEFYSPVKKKLDISLVLGEKNGEIVGLLEYNKNLIDQNEAQQIKQIFYKQIKELIK</sequence>
<dbReference type="PANTHER" id="PTHR45398">
    <property type="match status" value="1"/>
</dbReference>
<dbReference type="Gene3D" id="3.30.559.10">
    <property type="entry name" value="Chloramphenicol acetyltransferase-like domain"/>
    <property type="match status" value="1"/>
</dbReference>
<gene>
    <name evidence="2" type="ORF">AS180_16320</name>
</gene>
<reference evidence="2 3" key="1">
    <citation type="submission" date="2015-11" db="EMBL/GenBank/DDBJ databases">
        <title>Bacillus caseinolyticus sp nov.</title>
        <authorList>
            <person name="Dastager S.G."/>
            <person name="Mawlankar R."/>
        </authorList>
    </citation>
    <scope>NUCLEOTIDE SEQUENCE [LARGE SCALE GENOMIC DNA]</scope>
    <source>
        <strain evidence="2 3">SGD-V-76</strain>
    </source>
</reference>
<dbReference type="SUPFAM" id="SSF52777">
    <property type="entry name" value="CoA-dependent acyltransferases"/>
    <property type="match status" value="2"/>
</dbReference>
<dbReference type="CDD" id="cd19531">
    <property type="entry name" value="LCL_NRPS-like"/>
    <property type="match status" value="1"/>
</dbReference>
<dbReference type="GO" id="GO:0003824">
    <property type="term" value="F:catalytic activity"/>
    <property type="evidence" value="ECO:0007669"/>
    <property type="project" value="InterPro"/>
</dbReference>
<evidence type="ECO:0000259" key="1">
    <source>
        <dbReference type="Pfam" id="PF00668"/>
    </source>
</evidence>
<dbReference type="GO" id="GO:0008610">
    <property type="term" value="P:lipid biosynthetic process"/>
    <property type="evidence" value="ECO:0007669"/>
    <property type="project" value="UniProtKB-ARBA"/>
</dbReference>
<dbReference type="PANTHER" id="PTHR45398:SF1">
    <property type="entry name" value="ENZYME, PUTATIVE (JCVI)-RELATED"/>
    <property type="match status" value="1"/>
</dbReference>
<comment type="caution">
    <text evidence="2">The sequence shown here is derived from an EMBL/GenBank/DDBJ whole genome shotgun (WGS) entry which is preliminary data.</text>
</comment>
<keyword evidence="3" id="KW-1185">Reference proteome</keyword>
<dbReference type="Gene3D" id="3.30.559.30">
    <property type="entry name" value="Nonribosomal peptide synthetase, condensation domain"/>
    <property type="match status" value="1"/>
</dbReference>
<accession>A0A0V8JIM1</accession>
<evidence type="ECO:0000313" key="2">
    <source>
        <dbReference type="EMBL" id="KSU86847.1"/>
    </source>
</evidence>
<dbReference type="RefSeq" id="WP_062687157.1">
    <property type="nucleotide sequence ID" value="NZ_KQ758678.1"/>
</dbReference>
<evidence type="ECO:0000313" key="3">
    <source>
        <dbReference type="Proteomes" id="UP000053681"/>
    </source>
</evidence>